<evidence type="ECO:0000256" key="2">
    <source>
        <dbReference type="SAM" id="MobiDB-lite"/>
    </source>
</evidence>
<keyword evidence="3" id="KW-1133">Transmembrane helix</keyword>
<protein>
    <submittedName>
        <fullName evidence="4">Uncharacterized protein</fullName>
    </submittedName>
</protein>
<accession>A0A9W3J881</accession>
<feature type="coiled-coil region" evidence="1">
    <location>
        <begin position="53"/>
        <end position="122"/>
    </location>
</feature>
<organism evidence="4 5">
    <name type="scientific">Bacillus thuringiensis HD-771</name>
    <dbReference type="NCBI Taxonomy" id="1218175"/>
    <lineage>
        <taxon>Bacteria</taxon>
        <taxon>Bacillati</taxon>
        <taxon>Bacillota</taxon>
        <taxon>Bacilli</taxon>
        <taxon>Bacillales</taxon>
        <taxon>Bacillaceae</taxon>
        <taxon>Bacillus</taxon>
        <taxon>Bacillus cereus group</taxon>
    </lineage>
</organism>
<dbReference type="RefSeq" id="WP_000655296.1">
    <property type="nucleotide sequence ID" value="NC_018500.1"/>
</dbReference>
<sequence>MKDSLISAIASVLGMFITGGFGYLTSKNKPTSNTSIDTSTNRHSLSDDERQFRIELKDMMLTYQNQVKELTLEVARLTKANLQLEVQVRQLTARNESLETQVHELTTANRELKEEVQRRRNSITE</sequence>
<name>A0A9W3J881_BACTU</name>
<evidence type="ECO:0000313" key="5">
    <source>
        <dbReference type="Proteomes" id="UP000005259"/>
    </source>
</evidence>
<dbReference type="AlphaFoldDB" id="A0A9W3J881"/>
<feature type="transmembrane region" description="Helical" evidence="3">
    <location>
        <begin position="6"/>
        <end position="24"/>
    </location>
</feature>
<proteinExistence type="predicted"/>
<evidence type="ECO:0000256" key="3">
    <source>
        <dbReference type="SAM" id="Phobius"/>
    </source>
</evidence>
<gene>
    <name evidence="4" type="ORF">BTG_11950</name>
</gene>
<dbReference type="EMBL" id="CP003752">
    <property type="protein sequence ID" value="AFQ15846.1"/>
    <property type="molecule type" value="Genomic_DNA"/>
</dbReference>
<feature type="compositionally biased region" description="Polar residues" evidence="2">
    <location>
        <begin position="26"/>
        <end position="43"/>
    </location>
</feature>
<dbReference type="Proteomes" id="UP000005259">
    <property type="component" value="Chromosome"/>
</dbReference>
<reference evidence="4 5" key="1">
    <citation type="submission" date="2012-08" db="EMBL/GenBank/DDBJ databases">
        <authorList>
            <person name="Doggett N."/>
            <person name="Teshima H."/>
            <person name="Bruce D."/>
            <person name="Detter J.C."/>
            <person name="Johnson S.L."/>
            <person name="Han C."/>
        </authorList>
    </citation>
    <scope>NUCLEOTIDE SEQUENCE [LARGE SCALE GENOMIC DNA]</scope>
    <source>
        <strain evidence="4 5">HD-771</strain>
    </source>
</reference>
<evidence type="ECO:0000313" key="4">
    <source>
        <dbReference type="EMBL" id="AFQ15846.1"/>
    </source>
</evidence>
<feature type="region of interest" description="Disordered" evidence="2">
    <location>
        <begin position="26"/>
        <end position="45"/>
    </location>
</feature>
<keyword evidence="3" id="KW-0812">Transmembrane</keyword>
<evidence type="ECO:0000256" key="1">
    <source>
        <dbReference type="SAM" id="Coils"/>
    </source>
</evidence>
<keyword evidence="3" id="KW-0472">Membrane</keyword>
<dbReference type="KEGG" id="bti:BTG_11950"/>
<keyword evidence="1" id="KW-0175">Coiled coil</keyword>